<dbReference type="Proteomes" id="UP000659124">
    <property type="component" value="Unassembled WGS sequence"/>
</dbReference>
<dbReference type="EMBL" id="JACVFC010000005">
    <property type="protein sequence ID" value="MBC9934517.1"/>
    <property type="molecule type" value="Genomic_DNA"/>
</dbReference>
<organism evidence="1 2">
    <name type="scientific">Chitinophaga qingshengii</name>
    <dbReference type="NCBI Taxonomy" id="1569794"/>
    <lineage>
        <taxon>Bacteria</taxon>
        <taxon>Pseudomonadati</taxon>
        <taxon>Bacteroidota</taxon>
        <taxon>Chitinophagia</taxon>
        <taxon>Chitinophagales</taxon>
        <taxon>Chitinophagaceae</taxon>
        <taxon>Chitinophaga</taxon>
    </lineage>
</organism>
<reference evidence="1 2" key="1">
    <citation type="submission" date="2020-09" db="EMBL/GenBank/DDBJ databases">
        <title>Genome sequences of type strains of Chitinophaga qingshengii and Chitinophaga varians.</title>
        <authorList>
            <person name="Kittiwongwattana C."/>
        </authorList>
    </citation>
    <scope>NUCLEOTIDE SEQUENCE [LARGE SCALE GENOMIC DNA]</scope>
    <source>
        <strain evidence="1 2">JCM 30026</strain>
    </source>
</reference>
<evidence type="ECO:0000313" key="1">
    <source>
        <dbReference type="EMBL" id="MBC9934517.1"/>
    </source>
</evidence>
<dbReference type="Gene3D" id="1.10.10.10">
    <property type="entry name" value="Winged helix-like DNA-binding domain superfamily/Winged helix DNA-binding domain"/>
    <property type="match status" value="1"/>
</dbReference>
<evidence type="ECO:0000313" key="2">
    <source>
        <dbReference type="Proteomes" id="UP000659124"/>
    </source>
</evidence>
<comment type="caution">
    <text evidence="1">The sequence shown here is derived from an EMBL/GenBank/DDBJ whole genome shotgun (WGS) entry which is preliminary data.</text>
</comment>
<gene>
    <name evidence="1" type="ORF">ICL07_29285</name>
</gene>
<dbReference type="InterPro" id="IPR036390">
    <property type="entry name" value="WH_DNA-bd_sf"/>
</dbReference>
<dbReference type="InterPro" id="IPR036388">
    <property type="entry name" value="WH-like_DNA-bd_sf"/>
</dbReference>
<name>A0ABR7TVR3_9BACT</name>
<keyword evidence="2" id="KW-1185">Reference proteome</keyword>
<dbReference type="SUPFAM" id="SSF46785">
    <property type="entry name" value="Winged helix' DNA-binding domain"/>
    <property type="match status" value="1"/>
</dbReference>
<protein>
    <recommendedName>
        <fullName evidence="3">MarR family transcriptional regulator</fullName>
    </recommendedName>
</protein>
<proteinExistence type="predicted"/>
<accession>A0ABR7TVR3</accession>
<evidence type="ECO:0008006" key="3">
    <source>
        <dbReference type="Google" id="ProtNLM"/>
    </source>
</evidence>
<sequence length="141" mass="16347">MEHHKPIGWYLKEADSLITATFANAFESYGLTRFHWQLLKNIADNGEVCTKDYYPQVACFITEDILQTIIASLEKREWITWHNEVLRFTAAGADAYADIEARQKILRDQMLKGTRPQDYTNTIIFLDSIIQNLRALPQVQP</sequence>
<dbReference type="RefSeq" id="WP_188091607.1">
    <property type="nucleotide sequence ID" value="NZ_JACVFC010000005.1"/>
</dbReference>